<accession>A0ABY6N426</accession>
<dbReference type="NCBIfam" id="TIGR00573">
    <property type="entry name" value="dnaq"/>
    <property type="match status" value="1"/>
</dbReference>
<dbReference type="InterPro" id="IPR047296">
    <property type="entry name" value="GIY-YIG_UvrC_Cho"/>
</dbReference>
<dbReference type="EMBL" id="CP100390">
    <property type="protein sequence ID" value="UZE96882.1"/>
    <property type="molecule type" value="Genomic_DNA"/>
</dbReference>
<keyword evidence="3 6" id="KW-0269">Exonuclease</keyword>
<dbReference type="Gene3D" id="3.30.420.10">
    <property type="entry name" value="Ribonuclease H-like superfamily/Ribonuclease H"/>
    <property type="match status" value="1"/>
</dbReference>
<evidence type="ECO:0000259" key="5">
    <source>
        <dbReference type="PROSITE" id="PS50164"/>
    </source>
</evidence>
<dbReference type="Gene3D" id="3.40.1440.10">
    <property type="entry name" value="GIY-YIG endonuclease"/>
    <property type="match status" value="1"/>
</dbReference>
<protein>
    <recommendedName>
        <fullName evidence="1">DNA-directed DNA polymerase</fullName>
        <ecNumber evidence="1">2.7.7.7</ecNumber>
    </recommendedName>
</protein>
<gene>
    <name evidence="6" type="ORF">NKI27_03785</name>
</gene>
<name>A0ABY6N426_9ALTE</name>
<dbReference type="InterPro" id="IPR000305">
    <property type="entry name" value="GIY-YIG_endonuc"/>
</dbReference>
<reference evidence="6" key="1">
    <citation type="submission" date="2022-06" db="EMBL/GenBank/DDBJ databases">
        <title>Alkalimarinus sp. nov., isolated from gut of a Alitta virens.</title>
        <authorList>
            <person name="Yang A.I."/>
            <person name="Shin N.-R."/>
        </authorList>
    </citation>
    <scope>NUCLEOTIDE SEQUENCE</scope>
    <source>
        <strain evidence="6">A2M4</strain>
    </source>
</reference>
<evidence type="ECO:0000313" key="6">
    <source>
        <dbReference type="EMBL" id="UZE96882.1"/>
    </source>
</evidence>
<dbReference type="InterPro" id="IPR006054">
    <property type="entry name" value="DnaQ"/>
</dbReference>
<dbReference type="PROSITE" id="PS50164">
    <property type="entry name" value="GIY_YIG"/>
    <property type="match status" value="1"/>
</dbReference>
<dbReference type="Pfam" id="PF00929">
    <property type="entry name" value="RNase_T"/>
    <property type="match status" value="1"/>
</dbReference>
<dbReference type="Proteomes" id="UP001163739">
    <property type="component" value="Chromosome"/>
</dbReference>
<evidence type="ECO:0000256" key="4">
    <source>
        <dbReference type="ARBA" id="ARBA00049244"/>
    </source>
</evidence>
<dbReference type="GO" id="GO:0004527">
    <property type="term" value="F:exonuclease activity"/>
    <property type="evidence" value="ECO:0007669"/>
    <property type="project" value="UniProtKB-KW"/>
</dbReference>
<dbReference type="CDD" id="cd10434">
    <property type="entry name" value="GIY-YIG_UvrC_Cho"/>
    <property type="match status" value="1"/>
</dbReference>
<dbReference type="CDD" id="cd06127">
    <property type="entry name" value="DEDDh"/>
    <property type="match status" value="1"/>
</dbReference>
<keyword evidence="2" id="KW-0540">Nuclease</keyword>
<dbReference type="RefSeq" id="WP_265048367.1">
    <property type="nucleotide sequence ID" value="NZ_CP100390.1"/>
</dbReference>
<dbReference type="InterPro" id="IPR013520">
    <property type="entry name" value="Ribonucl_H"/>
</dbReference>
<dbReference type="PANTHER" id="PTHR30231">
    <property type="entry name" value="DNA POLYMERASE III SUBUNIT EPSILON"/>
    <property type="match status" value="1"/>
</dbReference>
<sequence length="474" mass="53119">MSDVLNQAFVFIDLETTGGRPPGDRITEIGLKKVVNGQVVDEWQTLVNPEVTIPPFIENYTGITNEMVQDAPLFSAVADTLKRKLEGAVFVAHNARFDYSFIKSEFRRVNEPFSAKVLCTVKLSRQLYPQYIKHGMDALIARHDLPAAPRHRAMGDVDSMLAFYVHALSECGNDAVESAISKILKRPSLPSNLPADVLDELPQTFGVYRFYGENDVLLYVGKANNIYQRVMAHFSSDHSTAKGVVMTQSIRRIEWTETAGELGALLLELEQIKGLKPIYNKRSRAVDSFYTYTLIPNKQGYLSLKLVQDVDITRLDSAFGLFKSKKIAEKALQGINAANELCATLLGVDIGLGPCFQYKLGHCKGACLGEEDVARYNLRMKIAFHSLQLKRWPYNGAVAIKEHVSFIDKTHIHIIYGWIHLGTVESEEALEDFDVGQYVQACLDGESSFDPDNYRVISNYLTAPKNRLNVIMLD</sequence>
<feature type="domain" description="GIY-YIG" evidence="5">
    <location>
        <begin position="203"/>
        <end position="281"/>
    </location>
</feature>
<dbReference type="SUPFAM" id="SSF53098">
    <property type="entry name" value="Ribonuclease H-like"/>
    <property type="match status" value="1"/>
</dbReference>
<evidence type="ECO:0000256" key="1">
    <source>
        <dbReference type="ARBA" id="ARBA00012417"/>
    </source>
</evidence>
<dbReference type="SMART" id="SM00479">
    <property type="entry name" value="EXOIII"/>
    <property type="match status" value="1"/>
</dbReference>
<evidence type="ECO:0000256" key="2">
    <source>
        <dbReference type="ARBA" id="ARBA00022722"/>
    </source>
</evidence>
<dbReference type="SUPFAM" id="SSF82771">
    <property type="entry name" value="GIY-YIG endonuclease"/>
    <property type="match status" value="1"/>
</dbReference>
<dbReference type="InterPro" id="IPR012337">
    <property type="entry name" value="RNaseH-like_sf"/>
</dbReference>
<proteinExistence type="predicted"/>
<dbReference type="SMART" id="SM00465">
    <property type="entry name" value="GIYc"/>
    <property type="match status" value="1"/>
</dbReference>
<dbReference type="PANTHER" id="PTHR30231:SF37">
    <property type="entry name" value="EXODEOXYRIBONUCLEASE 10"/>
    <property type="match status" value="1"/>
</dbReference>
<comment type="catalytic activity">
    <reaction evidence="4">
        <text>DNA(n) + a 2'-deoxyribonucleoside 5'-triphosphate = DNA(n+1) + diphosphate</text>
        <dbReference type="Rhea" id="RHEA:22508"/>
        <dbReference type="Rhea" id="RHEA-COMP:17339"/>
        <dbReference type="Rhea" id="RHEA-COMP:17340"/>
        <dbReference type="ChEBI" id="CHEBI:33019"/>
        <dbReference type="ChEBI" id="CHEBI:61560"/>
        <dbReference type="ChEBI" id="CHEBI:173112"/>
        <dbReference type="EC" id="2.7.7.7"/>
    </reaction>
</comment>
<evidence type="ECO:0000256" key="3">
    <source>
        <dbReference type="ARBA" id="ARBA00022839"/>
    </source>
</evidence>
<evidence type="ECO:0000313" key="7">
    <source>
        <dbReference type="Proteomes" id="UP001163739"/>
    </source>
</evidence>
<dbReference type="InterPro" id="IPR035901">
    <property type="entry name" value="GIY-YIG_endonuc_sf"/>
</dbReference>
<dbReference type="EC" id="2.7.7.7" evidence="1"/>
<keyword evidence="3 6" id="KW-0378">Hydrolase</keyword>
<dbReference type="InterPro" id="IPR036397">
    <property type="entry name" value="RNaseH_sf"/>
</dbReference>
<keyword evidence="7" id="KW-1185">Reference proteome</keyword>
<dbReference type="Pfam" id="PF01541">
    <property type="entry name" value="GIY-YIG"/>
    <property type="match status" value="1"/>
</dbReference>
<organism evidence="6 7">
    <name type="scientific">Alkalimarinus alittae</name>
    <dbReference type="NCBI Taxonomy" id="2961619"/>
    <lineage>
        <taxon>Bacteria</taxon>
        <taxon>Pseudomonadati</taxon>
        <taxon>Pseudomonadota</taxon>
        <taxon>Gammaproteobacteria</taxon>
        <taxon>Alteromonadales</taxon>
        <taxon>Alteromonadaceae</taxon>
        <taxon>Alkalimarinus</taxon>
    </lineage>
</organism>